<evidence type="ECO:0000313" key="1">
    <source>
        <dbReference type="EMBL" id="QHI00963.1"/>
    </source>
</evidence>
<dbReference type="GO" id="GO:0018836">
    <property type="term" value="F:alkylmercury lyase activity"/>
    <property type="evidence" value="ECO:0007669"/>
    <property type="project" value="InterPro"/>
</dbReference>
<keyword evidence="2" id="KW-1185">Reference proteome</keyword>
<reference evidence="1 2" key="1">
    <citation type="journal article" date="2011" name="J. Bacteriol.">
        <title>Complete genome sequence of Corynebacterium pseudotuberculosis I19, a strain isolated from a cow in Israel with bovine mastitis.</title>
        <authorList>
            <consortium name="Consortium: Rede Paraense de Genomica e Proteomica (RPGP)"/>
            <person name="Silva A."/>
            <person name="Schneider M.P."/>
            <person name="Cerdeira L."/>
            <person name="Barbosa M.S."/>
            <person name="Ramos R.T."/>
            <person name="Carneiro A.R."/>
            <person name="Santos R."/>
            <person name="Lima M."/>
            <person name="D'Afonseca V."/>
            <person name="Almeida S.S."/>
            <person name="Santos A.R."/>
            <person name="Soares S.C."/>
            <person name="Pinto A.C."/>
            <person name="Ali A."/>
            <person name="Dorella F.A."/>
            <person name="Rocha F."/>
            <person name="de Abreu V.A."/>
            <person name="Trost E."/>
            <person name="Tauch A."/>
            <person name="Shpigel N."/>
            <person name="Miyoshi A."/>
            <person name="Azevedo V."/>
        </authorList>
    </citation>
    <scope>NUCLEOTIDE SEQUENCE [LARGE SCALE GENOMIC DNA]</scope>
    <source>
        <strain evidence="1 2">C231</strain>
    </source>
</reference>
<reference evidence="1 2" key="2">
    <citation type="journal article" date="2011" name="PLoS ONE">
        <title>Evidence for reductive genome evolution and lateral acquisition of virulence functions in two Corynebacterium pseudotuberculosis strains.</title>
        <authorList>
            <person name="Ruiz J.C."/>
            <person name="D'Afonseca V."/>
            <person name="Silva A."/>
            <person name="Ali A."/>
            <person name="Pinto A.C."/>
            <person name="Santos A.R."/>
            <person name="Rocha A.A."/>
            <person name="Lopes D.O."/>
            <person name="Dorella F.A."/>
            <person name="Pacheco L.G."/>
            <person name="Costa M.P."/>
            <person name="Turk M.Z."/>
            <person name="Seyffert N."/>
            <person name="Moraes P.M."/>
            <person name="Soares S.C."/>
            <person name="Almeida S.S."/>
            <person name="Castro T.L."/>
            <person name="Abreu V.A."/>
            <person name="Trost E."/>
            <person name="Baumbach J."/>
            <person name="Tauch A."/>
            <person name="Schneider M.P."/>
            <person name="McCulloch J."/>
            <person name="Cerdeira L.T."/>
            <person name="Ramos R.T."/>
            <person name="Zerlotini A."/>
            <person name="Dominitini A."/>
            <person name="Resende D.M."/>
            <person name="Coser E.M."/>
            <person name="Oliveira L.M."/>
            <person name="Pedrosa A.L."/>
            <person name="Vieira C.U."/>
            <person name="Guimaraes C.T."/>
            <person name="Bartholomeu D.C."/>
            <person name="Oliveira D.M."/>
            <person name="Santos F.R."/>
            <person name="Rabelo E.M."/>
            <person name="Lobo F.P."/>
            <person name="Franco G.R."/>
            <person name="Costa A.F."/>
            <person name="Castro I.M."/>
            <person name="Dias S.R."/>
            <person name="Ferro J.A."/>
            <person name="Ortega J.M."/>
            <person name="Paiva L.V."/>
            <person name="Goulart L.R."/>
            <person name="Almeida J.F."/>
            <person name="Ferro M.I."/>
            <person name="Carneiro N.P."/>
            <person name="Falcao P.R."/>
            <person name="Grynberg P."/>
            <person name="Teixeira S.M."/>
            <person name="Brommonschenkel S."/>
            <person name="Oliveira S.C."/>
            <person name="Meyer R."/>
            <person name="Moore R.J."/>
            <person name="Miyoshi A."/>
            <person name="Oliveira G.C."/>
            <person name="Azevedo V."/>
        </authorList>
    </citation>
    <scope>NUCLEOTIDE SEQUENCE [LARGE SCALE GENOMIC DNA]</scope>
    <source>
        <strain evidence="1 2">C231</strain>
    </source>
</reference>
<dbReference type="SUPFAM" id="SSF160387">
    <property type="entry name" value="NosL/MerB-like"/>
    <property type="match status" value="1"/>
</dbReference>
<dbReference type="OrthoDB" id="7185309at2"/>
<dbReference type="InterPro" id="IPR053717">
    <property type="entry name" value="MerB_lyase_sf"/>
</dbReference>
<dbReference type="Gene3D" id="3.30.450.410">
    <property type="match status" value="1"/>
</dbReference>
<dbReference type="RefSeq" id="WP_014300599.1">
    <property type="nucleotide sequence ID" value="NC_017301.2"/>
</dbReference>
<dbReference type="Pfam" id="PF03243">
    <property type="entry name" value="MerB"/>
    <property type="match status" value="1"/>
</dbReference>
<name>A0A6D2LED9_CORP2</name>
<dbReference type="Proteomes" id="UP000000276">
    <property type="component" value="Chromosome"/>
</dbReference>
<evidence type="ECO:0000313" key="2">
    <source>
        <dbReference type="Proteomes" id="UP000000276"/>
    </source>
</evidence>
<dbReference type="GeneID" id="93974902"/>
<dbReference type="KEGG" id="cpq:CPC231_03750"/>
<organism evidence="1 2">
    <name type="scientific">Corynebacterium pseudotuberculosis (strain C231)</name>
    <dbReference type="NCBI Taxonomy" id="681645"/>
    <lineage>
        <taxon>Bacteria</taxon>
        <taxon>Bacillati</taxon>
        <taxon>Actinomycetota</taxon>
        <taxon>Actinomycetes</taxon>
        <taxon>Mycobacteriales</taxon>
        <taxon>Corynebacteriaceae</taxon>
        <taxon>Corynebacterium</taxon>
    </lineage>
</organism>
<dbReference type="EMBL" id="CP001829">
    <property type="protein sequence ID" value="QHI00963.1"/>
    <property type="molecule type" value="Genomic_DNA"/>
</dbReference>
<sequence length="174" mass="18798">MHSVKSLSPSARDLHILLKGHTDGGVQQLADRLISPNPTPHLAHLSTGASVYTWCVLDTFILAGLFACDVQVESRPPLAAAPLNVSLISNTLTASPEFVVSFPLACDENGVHFTEAFCPFANLFPTIEHYRHWAPLQPRPTVAISVDRANSIAADFALDIRTNTIKSSDLSLSL</sequence>
<protein>
    <submittedName>
        <fullName evidence="1">Alkylmercury lyase</fullName>
    </submittedName>
</protein>
<keyword evidence="1" id="KW-0456">Lyase</keyword>
<proteinExistence type="predicted"/>
<dbReference type="InterPro" id="IPR004927">
    <property type="entry name" value="MerB"/>
</dbReference>
<accession>A0A6D2LED9</accession>
<dbReference type="AlphaFoldDB" id="A0A6D2LED9"/>
<gene>
    <name evidence="1" type="ORF">CPC231_03750</name>
</gene>